<evidence type="ECO:0000259" key="3">
    <source>
        <dbReference type="Pfam" id="PF01408"/>
    </source>
</evidence>
<evidence type="ECO:0000313" key="5">
    <source>
        <dbReference type="EMBL" id="MBC8596896.1"/>
    </source>
</evidence>
<dbReference type="Proteomes" id="UP000647416">
    <property type="component" value="Unassembled WGS sequence"/>
</dbReference>
<gene>
    <name evidence="5" type="ORF">H8706_08445</name>
</gene>
<dbReference type="SUPFAM" id="SSF55347">
    <property type="entry name" value="Glyceraldehyde-3-phosphate dehydrogenase-like, C-terminal domain"/>
    <property type="match status" value="1"/>
</dbReference>
<feature type="domain" description="Gfo/Idh/MocA-like oxidoreductase N-terminal" evidence="3">
    <location>
        <begin position="300"/>
        <end position="416"/>
    </location>
</feature>
<evidence type="ECO:0000259" key="2">
    <source>
        <dbReference type="Pfam" id="PF01261"/>
    </source>
</evidence>
<organism evidence="5 6">
    <name type="scientific">Qingrenia yutianensis</name>
    <dbReference type="NCBI Taxonomy" id="2763676"/>
    <lineage>
        <taxon>Bacteria</taxon>
        <taxon>Bacillati</taxon>
        <taxon>Bacillota</taxon>
        <taxon>Clostridia</taxon>
        <taxon>Eubacteriales</taxon>
        <taxon>Oscillospiraceae</taxon>
        <taxon>Qingrenia</taxon>
    </lineage>
</organism>
<dbReference type="SUPFAM" id="SSF51735">
    <property type="entry name" value="NAD(P)-binding Rossmann-fold domains"/>
    <property type="match status" value="1"/>
</dbReference>
<dbReference type="InterPro" id="IPR036291">
    <property type="entry name" value="NAD(P)-bd_dom_sf"/>
</dbReference>
<dbReference type="Pfam" id="PF01261">
    <property type="entry name" value="AP_endonuc_2"/>
    <property type="match status" value="1"/>
</dbReference>
<comment type="caution">
    <text evidence="5">The sequence shown here is derived from an EMBL/GenBank/DDBJ whole genome shotgun (WGS) entry which is preliminary data.</text>
</comment>
<protein>
    <submittedName>
        <fullName evidence="5">Gfo/Idh/MocA family oxidoreductase</fullName>
    </submittedName>
</protein>
<dbReference type="PANTHER" id="PTHR43249:SF1">
    <property type="entry name" value="D-GLUCOSIDE 3-DEHYDROGENASE"/>
    <property type="match status" value="1"/>
</dbReference>
<name>A0A926ITA4_9FIRM</name>
<dbReference type="Pfam" id="PF01408">
    <property type="entry name" value="GFO_IDH_MocA"/>
    <property type="match status" value="1"/>
</dbReference>
<dbReference type="InterPro" id="IPR000683">
    <property type="entry name" value="Gfo/Idh/MocA-like_OxRdtase_N"/>
</dbReference>
<sequence length="637" mass="70898">MMYLSLFTDEFYQDVYEVLPKVAAWGMKYVDFRAMINGKPIEKQSVEELKKLKSTLDSLGLKTGVIQSSLCKVHLPDADGVKAEMEKLDGIIRASEILDCNLVRSFFFWQHNQNDPACGELAMRPDALAKVLEMFDPFAKKAKEAGLILGFENCGATPDEVICVLNALNNPDWGMAWDVSNMFELLPEAKGDCVGYFTKALKYANMIHVKSRGVSDIPEIDCKKVPWDRVLAGAAVTGKNMPVSIETHVPSSTGLSGEEVTKRCYDYLKKVWPSAAPADMATALSPKISFERPYADNPVKFVVVGLGMGKERCKQISETNGLKLVGVCDINEQKAKEVGEQFSVPYSADINVFLENPEVEVMYIVTPTGTHCEIAKQCLNAGKHVLTTKPMDATYQACDEAIKLAKEKNLMLGVDFDLHFRGPLTELKLAVDNGYFGKILSANMVLNVHRTQEYYNENGGWRGTWALDGGGALSNQGIHEINRLITVLGVPDKVRAVIKTQTFDIEAEDMGMSEWIYNNGCVARVSSTTSLIAPTWYTKFEIIGEKGAYIQCMGGPEGGHTYWWTDGKWTENAPYPYKREWRQGSDNFAYCLRTGDKLKVTAEDGRISRYVLDKMYESAKNGEGWVEIENGGKCPEM</sequence>
<dbReference type="Gene3D" id="3.40.50.720">
    <property type="entry name" value="NAD(P)-binding Rossmann-like Domain"/>
    <property type="match status" value="1"/>
</dbReference>
<dbReference type="RefSeq" id="WP_262432272.1">
    <property type="nucleotide sequence ID" value="NZ_JACRTE010000010.1"/>
</dbReference>
<comment type="similarity">
    <text evidence="1">Belongs to the Gfo/Idh/MocA family.</text>
</comment>
<dbReference type="SUPFAM" id="SSF51658">
    <property type="entry name" value="Xylose isomerase-like"/>
    <property type="match status" value="1"/>
</dbReference>
<dbReference type="Pfam" id="PF02894">
    <property type="entry name" value="GFO_IDH_MocA_C"/>
    <property type="match status" value="1"/>
</dbReference>
<dbReference type="InterPro" id="IPR013022">
    <property type="entry name" value="Xyl_isomerase-like_TIM-brl"/>
</dbReference>
<feature type="domain" description="Xylose isomerase-like TIM barrel" evidence="2">
    <location>
        <begin position="21"/>
        <end position="260"/>
    </location>
</feature>
<dbReference type="GO" id="GO:0000166">
    <property type="term" value="F:nucleotide binding"/>
    <property type="evidence" value="ECO:0007669"/>
    <property type="project" value="InterPro"/>
</dbReference>
<dbReference type="InterPro" id="IPR004104">
    <property type="entry name" value="Gfo/Idh/MocA-like_OxRdtase_C"/>
</dbReference>
<dbReference type="AlphaFoldDB" id="A0A926ITA4"/>
<feature type="domain" description="Gfo/Idh/MocA-like oxidoreductase C-terminal" evidence="4">
    <location>
        <begin position="430"/>
        <end position="628"/>
    </location>
</feature>
<dbReference type="Gene3D" id="3.30.360.10">
    <property type="entry name" value="Dihydrodipicolinate Reductase, domain 2"/>
    <property type="match status" value="1"/>
</dbReference>
<accession>A0A926ITA4</accession>
<dbReference type="Gene3D" id="3.20.20.150">
    <property type="entry name" value="Divalent-metal-dependent TIM barrel enzymes"/>
    <property type="match status" value="1"/>
</dbReference>
<evidence type="ECO:0000256" key="1">
    <source>
        <dbReference type="ARBA" id="ARBA00010928"/>
    </source>
</evidence>
<evidence type="ECO:0000259" key="4">
    <source>
        <dbReference type="Pfam" id="PF02894"/>
    </source>
</evidence>
<proteinExistence type="inferred from homology"/>
<dbReference type="InterPro" id="IPR052515">
    <property type="entry name" value="Gfo/Idh/MocA_Oxidoreductase"/>
</dbReference>
<keyword evidence="6" id="KW-1185">Reference proteome</keyword>
<dbReference type="InterPro" id="IPR036237">
    <property type="entry name" value="Xyl_isomerase-like_sf"/>
</dbReference>
<evidence type="ECO:0000313" key="6">
    <source>
        <dbReference type="Proteomes" id="UP000647416"/>
    </source>
</evidence>
<dbReference type="EMBL" id="JACRTE010000010">
    <property type="protein sequence ID" value="MBC8596896.1"/>
    <property type="molecule type" value="Genomic_DNA"/>
</dbReference>
<dbReference type="PANTHER" id="PTHR43249">
    <property type="entry name" value="UDP-N-ACETYL-2-AMINO-2-DEOXY-D-GLUCURONATE OXIDASE"/>
    <property type="match status" value="1"/>
</dbReference>
<reference evidence="5" key="1">
    <citation type="submission" date="2020-08" db="EMBL/GenBank/DDBJ databases">
        <title>Genome public.</title>
        <authorList>
            <person name="Liu C."/>
            <person name="Sun Q."/>
        </authorList>
    </citation>
    <scope>NUCLEOTIDE SEQUENCE</scope>
    <source>
        <strain evidence="5">NSJ-50</strain>
    </source>
</reference>